<evidence type="ECO:0000256" key="1">
    <source>
        <dbReference type="ARBA" id="ARBA00004609"/>
    </source>
</evidence>
<keyword evidence="4 10" id="KW-0732">Signal</keyword>
<dbReference type="KEGG" id="shr:111721632"/>
<comment type="subcellular location">
    <subcellularLocation>
        <location evidence="1">Cell membrane</location>
        <topology evidence="1">Lipid-anchor</topology>
        <topology evidence="1">GPI-anchor</topology>
    </subcellularLocation>
</comment>
<evidence type="ECO:0000256" key="9">
    <source>
        <dbReference type="SAM" id="Phobius"/>
    </source>
</evidence>
<dbReference type="OrthoDB" id="5962859at2759"/>
<dbReference type="Proteomes" id="UP000007648">
    <property type="component" value="Unassembled WGS sequence"/>
</dbReference>
<evidence type="ECO:0000256" key="3">
    <source>
        <dbReference type="ARBA" id="ARBA00022622"/>
    </source>
</evidence>
<feature type="chain" id="PRO_5029605256" description="Snake toxin/toxin-like domain-containing protein" evidence="10">
    <location>
        <begin position="24"/>
        <end position="130"/>
    </location>
</feature>
<proteinExistence type="predicted"/>
<dbReference type="PANTHER" id="PTHR47613:SF1">
    <property type="entry name" value="SPERM ACROSOME MEMBRANE-ASSOCIATED PROTEIN 4"/>
    <property type="match status" value="1"/>
</dbReference>
<dbReference type="GeneTree" id="ENSGT00510000049347"/>
<keyword evidence="13" id="KW-1185">Reference proteome</keyword>
<reference evidence="12 13" key="1">
    <citation type="journal article" date="2011" name="Proc. Natl. Acad. Sci. U.S.A.">
        <title>Genetic diversity and population structure of the endangered marsupial Sarcophilus harrisii (Tasmanian devil).</title>
        <authorList>
            <person name="Miller W."/>
            <person name="Hayes V.M."/>
            <person name="Ratan A."/>
            <person name="Petersen D.C."/>
            <person name="Wittekindt N.E."/>
            <person name="Miller J."/>
            <person name="Walenz B."/>
            <person name="Knight J."/>
            <person name="Qi J."/>
            <person name="Zhao F."/>
            <person name="Wang Q."/>
            <person name="Bedoya-Reina O.C."/>
            <person name="Katiyar N."/>
            <person name="Tomsho L.P."/>
            <person name="Kasson L.M."/>
            <person name="Hardie R.A."/>
            <person name="Woodbridge P."/>
            <person name="Tindall E.A."/>
            <person name="Bertelsen M.F."/>
            <person name="Dixon D."/>
            <person name="Pyecroft S."/>
            <person name="Helgen K.M."/>
            <person name="Lesk A.M."/>
            <person name="Pringle T.H."/>
            <person name="Patterson N."/>
            <person name="Zhang Y."/>
            <person name="Kreiss A."/>
            <person name="Woods G.M."/>
            <person name="Jones M.E."/>
            <person name="Schuster S.C."/>
        </authorList>
    </citation>
    <scope>NUCLEOTIDE SEQUENCE [LARGE SCALE GENOMIC DNA]</scope>
</reference>
<dbReference type="GO" id="GO:0035036">
    <property type="term" value="P:sperm-egg recognition"/>
    <property type="evidence" value="ECO:0007669"/>
    <property type="project" value="TreeGrafter"/>
</dbReference>
<dbReference type="AlphaFoldDB" id="A0A7N4P7J7"/>
<reference evidence="12" key="3">
    <citation type="submission" date="2025-09" db="UniProtKB">
        <authorList>
            <consortium name="Ensembl"/>
        </authorList>
    </citation>
    <scope>IDENTIFICATION</scope>
</reference>
<name>A0A7N4P7J7_SARHA</name>
<evidence type="ECO:0000256" key="10">
    <source>
        <dbReference type="SAM" id="SignalP"/>
    </source>
</evidence>
<evidence type="ECO:0000259" key="11">
    <source>
        <dbReference type="Pfam" id="PF00087"/>
    </source>
</evidence>
<dbReference type="GO" id="GO:0005886">
    <property type="term" value="C:plasma membrane"/>
    <property type="evidence" value="ECO:0007669"/>
    <property type="project" value="UniProtKB-SubCell"/>
</dbReference>
<evidence type="ECO:0000256" key="5">
    <source>
        <dbReference type="ARBA" id="ARBA00023136"/>
    </source>
</evidence>
<dbReference type="InterPro" id="IPR035076">
    <property type="entry name" value="Toxin/TOLIP"/>
</dbReference>
<sequence length="130" mass="14175">MDCRQFLFLGLLFSAILSPLVVAKNCYYCDLTNTPNCMGIPMYCGKEEDCYQGRGVASGISYIINKGCVEATNCGKEQLVDYMGVTYNFITYCCSGELCNAGSPGPSHIGLGPNIVVVSMALALLFYWLF</sequence>
<dbReference type="InterPro" id="IPR046354">
    <property type="entry name" value="SPACA4/Bouncer"/>
</dbReference>
<feature type="domain" description="Snake toxin/toxin-like" evidence="11">
    <location>
        <begin position="25"/>
        <end position="100"/>
    </location>
</feature>
<dbReference type="SUPFAM" id="SSF57302">
    <property type="entry name" value="Snake toxin-like"/>
    <property type="match status" value="1"/>
</dbReference>
<evidence type="ECO:0000256" key="8">
    <source>
        <dbReference type="ARBA" id="ARBA00023288"/>
    </source>
</evidence>
<dbReference type="InterPro" id="IPR045860">
    <property type="entry name" value="Snake_toxin-like_sf"/>
</dbReference>
<keyword evidence="6" id="KW-1015">Disulfide bond</keyword>
<reference evidence="12" key="2">
    <citation type="submission" date="2025-08" db="UniProtKB">
        <authorList>
            <consortium name="Ensembl"/>
        </authorList>
    </citation>
    <scope>IDENTIFICATION</scope>
</reference>
<dbReference type="PANTHER" id="PTHR47613">
    <property type="entry name" value="SPERM ACROSOME MEMBRANE-ASSOCIATED PROTEIN 4"/>
    <property type="match status" value="1"/>
</dbReference>
<keyword evidence="9" id="KW-0812">Transmembrane</keyword>
<feature type="transmembrane region" description="Helical" evidence="9">
    <location>
        <begin position="109"/>
        <end position="129"/>
    </location>
</feature>
<keyword evidence="9" id="KW-1133">Transmembrane helix</keyword>
<organism evidence="12 13">
    <name type="scientific">Sarcophilus harrisii</name>
    <name type="common">Tasmanian devil</name>
    <name type="synonym">Sarcophilus laniarius</name>
    <dbReference type="NCBI Taxonomy" id="9305"/>
    <lineage>
        <taxon>Eukaryota</taxon>
        <taxon>Metazoa</taxon>
        <taxon>Chordata</taxon>
        <taxon>Craniata</taxon>
        <taxon>Vertebrata</taxon>
        <taxon>Euteleostomi</taxon>
        <taxon>Mammalia</taxon>
        <taxon>Metatheria</taxon>
        <taxon>Dasyuromorphia</taxon>
        <taxon>Dasyuridae</taxon>
        <taxon>Sarcophilus</taxon>
    </lineage>
</organism>
<keyword evidence="8" id="KW-0449">Lipoprotein</keyword>
<evidence type="ECO:0000313" key="13">
    <source>
        <dbReference type="Proteomes" id="UP000007648"/>
    </source>
</evidence>
<keyword evidence="5 9" id="KW-0472">Membrane</keyword>
<feature type="signal peptide" evidence="10">
    <location>
        <begin position="1"/>
        <end position="23"/>
    </location>
</feature>
<dbReference type="Pfam" id="PF00087">
    <property type="entry name" value="Toxin_TOLIP"/>
    <property type="match status" value="1"/>
</dbReference>
<evidence type="ECO:0000313" key="12">
    <source>
        <dbReference type="Ensembl" id="ENSSHAP00000034284.1"/>
    </source>
</evidence>
<accession>A0A7N4P7J7</accession>
<keyword evidence="7" id="KW-0325">Glycoprotein</keyword>
<evidence type="ECO:0000256" key="6">
    <source>
        <dbReference type="ARBA" id="ARBA00023157"/>
    </source>
</evidence>
<keyword evidence="2" id="KW-1003">Cell membrane</keyword>
<dbReference type="GeneID" id="111721632"/>
<dbReference type="CDD" id="cd23574">
    <property type="entry name" value="TFP_LU_ECD_SPACA4"/>
    <property type="match status" value="1"/>
</dbReference>
<dbReference type="Ensembl" id="ENSSHAT00000037435.1">
    <property type="protein sequence ID" value="ENSSHAP00000034284.1"/>
    <property type="gene ID" value="ENSSHAG00000021953.1"/>
</dbReference>
<dbReference type="Gene3D" id="2.10.60.10">
    <property type="entry name" value="CD59"/>
    <property type="match status" value="1"/>
</dbReference>
<evidence type="ECO:0000256" key="7">
    <source>
        <dbReference type="ARBA" id="ARBA00023180"/>
    </source>
</evidence>
<dbReference type="GO" id="GO:0098552">
    <property type="term" value="C:side of membrane"/>
    <property type="evidence" value="ECO:0007669"/>
    <property type="project" value="UniProtKB-KW"/>
</dbReference>
<evidence type="ECO:0000256" key="2">
    <source>
        <dbReference type="ARBA" id="ARBA00022475"/>
    </source>
</evidence>
<keyword evidence="3" id="KW-0336">GPI-anchor</keyword>
<evidence type="ECO:0000256" key="4">
    <source>
        <dbReference type="ARBA" id="ARBA00022729"/>
    </source>
</evidence>
<dbReference type="RefSeq" id="XP_023362942.1">
    <property type="nucleotide sequence ID" value="XM_023507174.2"/>
</dbReference>
<dbReference type="InParanoid" id="A0A7N4P7J7"/>
<protein>
    <recommendedName>
        <fullName evidence="11">Snake toxin/toxin-like domain-containing protein</fullName>
    </recommendedName>
</protein>
<dbReference type="FunCoup" id="A0A7N4P7J7">
    <property type="interactions" value="83"/>
</dbReference>
<gene>
    <name evidence="12" type="primary">LOC111721632</name>
</gene>